<reference evidence="2 3" key="1">
    <citation type="journal article" date="2023" name="Sci. Data">
        <title>Genome assembly of the Korean intertidal mud-creeper Batillaria attramentaria.</title>
        <authorList>
            <person name="Patra A.K."/>
            <person name="Ho P.T."/>
            <person name="Jun S."/>
            <person name="Lee S.J."/>
            <person name="Kim Y."/>
            <person name="Won Y.J."/>
        </authorList>
    </citation>
    <scope>NUCLEOTIDE SEQUENCE [LARGE SCALE GENOMIC DNA]</scope>
    <source>
        <strain evidence="2">Wonlab-2016</strain>
    </source>
</reference>
<keyword evidence="3" id="KW-1185">Reference proteome</keyword>
<keyword evidence="1" id="KW-0732">Signal</keyword>
<name>A0ABD0JU54_9CAEN</name>
<feature type="chain" id="PRO_5044824033" evidence="1">
    <location>
        <begin position="22"/>
        <end position="100"/>
    </location>
</feature>
<evidence type="ECO:0000256" key="1">
    <source>
        <dbReference type="SAM" id="SignalP"/>
    </source>
</evidence>
<accession>A0ABD0JU54</accession>
<dbReference type="Proteomes" id="UP001519460">
    <property type="component" value="Unassembled WGS sequence"/>
</dbReference>
<organism evidence="2 3">
    <name type="scientific">Batillaria attramentaria</name>
    <dbReference type="NCBI Taxonomy" id="370345"/>
    <lineage>
        <taxon>Eukaryota</taxon>
        <taxon>Metazoa</taxon>
        <taxon>Spiralia</taxon>
        <taxon>Lophotrochozoa</taxon>
        <taxon>Mollusca</taxon>
        <taxon>Gastropoda</taxon>
        <taxon>Caenogastropoda</taxon>
        <taxon>Sorbeoconcha</taxon>
        <taxon>Cerithioidea</taxon>
        <taxon>Batillariidae</taxon>
        <taxon>Batillaria</taxon>
    </lineage>
</organism>
<feature type="signal peptide" evidence="1">
    <location>
        <begin position="1"/>
        <end position="21"/>
    </location>
</feature>
<sequence>MGNASLFACLLWSLLVSPAGAQDIPTTTCKEYVVEGETLACYCIGSCSGGEKATLTWPHHSNTSRLEKHNISRQQHGQNFTCRKVCGNETTEVNYTLQVA</sequence>
<dbReference type="AlphaFoldDB" id="A0ABD0JU54"/>
<feature type="non-terminal residue" evidence="2">
    <location>
        <position position="100"/>
    </location>
</feature>
<protein>
    <submittedName>
        <fullName evidence="2">Uncharacterized protein</fullName>
    </submittedName>
</protein>
<comment type="caution">
    <text evidence="2">The sequence shown here is derived from an EMBL/GenBank/DDBJ whole genome shotgun (WGS) entry which is preliminary data.</text>
</comment>
<evidence type="ECO:0000313" key="3">
    <source>
        <dbReference type="Proteomes" id="UP001519460"/>
    </source>
</evidence>
<gene>
    <name evidence="2" type="ORF">BaRGS_00030410</name>
</gene>
<proteinExistence type="predicted"/>
<evidence type="ECO:0000313" key="2">
    <source>
        <dbReference type="EMBL" id="KAK7478336.1"/>
    </source>
</evidence>
<dbReference type="EMBL" id="JACVVK020000328">
    <property type="protein sequence ID" value="KAK7478336.1"/>
    <property type="molecule type" value="Genomic_DNA"/>
</dbReference>